<protein>
    <submittedName>
        <fullName evidence="9">MFS transporter</fullName>
    </submittedName>
</protein>
<keyword evidence="10" id="KW-1185">Reference proteome</keyword>
<comment type="caution">
    <text evidence="9">The sequence shown here is derived from an EMBL/GenBank/DDBJ whole genome shotgun (WGS) entry which is preliminary data.</text>
</comment>
<organism evidence="9 10">
    <name type="scientific">Pseudonocardia zijingensis</name>
    <dbReference type="NCBI Taxonomy" id="153376"/>
    <lineage>
        <taxon>Bacteria</taxon>
        <taxon>Bacillati</taxon>
        <taxon>Actinomycetota</taxon>
        <taxon>Actinomycetes</taxon>
        <taxon>Pseudonocardiales</taxon>
        <taxon>Pseudonocardiaceae</taxon>
        <taxon>Pseudonocardia</taxon>
    </lineage>
</organism>
<dbReference type="InterPro" id="IPR036259">
    <property type="entry name" value="MFS_trans_sf"/>
</dbReference>
<feature type="transmembrane region" description="Helical" evidence="8">
    <location>
        <begin position="114"/>
        <end position="140"/>
    </location>
</feature>
<comment type="subcellular location">
    <subcellularLocation>
        <location evidence="1">Cell membrane</location>
        <topology evidence="1">Multi-pass membrane protein</topology>
    </subcellularLocation>
</comment>
<evidence type="ECO:0000256" key="7">
    <source>
        <dbReference type="SAM" id="MobiDB-lite"/>
    </source>
</evidence>
<dbReference type="EMBL" id="BAAAHP010000134">
    <property type="protein sequence ID" value="GAA0946991.1"/>
    <property type="molecule type" value="Genomic_DNA"/>
</dbReference>
<keyword evidence="3" id="KW-1003">Cell membrane</keyword>
<dbReference type="InterPro" id="IPR011701">
    <property type="entry name" value="MFS"/>
</dbReference>
<dbReference type="PANTHER" id="PTHR23517">
    <property type="entry name" value="RESISTANCE PROTEIN MDTM, PUTATIVE-RELATED-RELATED"/>
    <property type="match status" value="1"/>
</dbReference>
<dbReference type="SUPFAM" id="SSF103473">
    <property type="entry name" value="MFS general substrate transporter"/>
    <property type="match status" value="1"/>
</dbReference>
<name>A0ABN1QSU1_9PSEU</name>
<feature type="transmembrane region" description="Helical" evidence="8">
    <location>
        <begin position="360"/>
        <end position="379"/>
    </location>
</feature>
<feature type="transmembrane region" description="Helical" evidence="8">
    <location>
        <begin position="152"/>
        <end position="175"/>
    </location>
</feature>
<feature type="transmembrane region" description="Helical" evidence="8">
    <location>
        <begin position="263"/>
        <end position="285"/>
    </location>
</feature>
<feature type="transmembrane region" description="Helical" evidence="8">
    <location>
        <begin position="55"/>
        <end position="78"/>
    </location>
</feature>
<proteinExistence type="predicted"/>
<accession>A0ABN1QSU1</accession>
<dbReference type="Proteomes" id="UP001499967">
    <property type="component" value="Unassembled WGS sequence"/>
</dbReference>
<keyword evidence="4 8" id="KW-0812">Transmembrane</keyword>
<feature type="transmembrane region" description="Helical" evidence="8">
    <location>
        <begin position="187"/>
        <end position="209"/>
    </location>
</feature>
<evidence type="ECO:0000256" key="2">
    <source>
        <dbReference type="ARBA" id="ARBA00022448"/>
    </source>
</evidence>
<keyword evidence="5 8" id="KW-1133">Transmembrane helix</keyword>
<keyword evidence="2" id="KW-0813">Transport</keyword>
<evidence type="ECO:0000256" key="5">
    <source>
        <dbReference type="ARBA" id="ARBA00022989"/>
    </source>
</evidence>
<feature type="transmembrane region" description="Helical" evidence="8">
    <location>
        <begin position="385"/>
        <end position="408"/>
    </location>
</feature>
<feature type="transmembrane region" description="Helical" evidence="8">
    <location>
        <begin position="26"/>
        <end position="49"/>
    </location>
</feature>
<dbReference type="InterPro" id="IPR050171">
    <property type="entry name" value="MFS_Transporters"/>
</dbReference>
<feature type="transmembrane region" description="Helical" evidence="8">
    <location>
        <begin position="321"/>
        <end position="339"/>
    </location>
</feature>
<dbReference type="Gene3D" id="1.20.1250.20">
    <property type="entry name" value="MFS general substrate transporter like domains"/>
    <property type="match status" value="1"/>
</dbReference>
<evidence type="ECO:0000313" key="9">
    <source>
        <dbReference type="EMBL" id="GAA0946991.1"/>
    </source>
</evidence>
<reference evidence="9 10" key="1">
    <citation type="journal article" date="2019" name="Int. J. Syst. Evol. Microbiol.">
        <title>The Global Catalogue of Microorganisms (GCM) 10K type strain sequencing project: providing services to taxonomists for standard genome sequencing and annotation.</title>
        <authorList>
            <consortium name="The Broad Institute Genomics Platform"/>
            <consortium name="The Broad Institute Genome Sequencing Center for Infectious Disease"/>
            <person name="Wu L."/>
            <person name="Ma J."/>
        </authorList>
    </citation>
    <scope>NUCLEOTIDE SEQUENCE [LARGE SCALE GENOMIC DNA]</scope>
    <source>
        <strain evidence="9 10">JCM 11117</strain>
    </source>
</reference>
<sequence>MPAYARRVTRGGPNGARTRGSRGGPVLIGALAVDSLGNGLFLPLSLIYFVELTDVPLALVGVLLTIANAVTLPIPVWAGTLADRFGALPLVVGAQLLQAAGFLAYAGVSGPVGILVSSALVAIGVRFFWSAVFTAIADLVDGTATLLSRDTWYALANGARTAGLAVGGLVTGLVVADGRDATYRAVAYAAAACFTAAAVLITAFVRTGPRRAHEPLERSGYATLLRDRPFLSLIGLNSVYALSSMMLGVALPTVVLTGIGGPAWLTSVLLAGNAVLIAVLSAPVVARLGGLRRTRCLVVAAALWAAWCASLAVLGPGQPEWVLPVLVAGTLQFTAAELVHAPVSMGLAAAIAPPAARGRYLATFQYSFTISSIVAPAFFATLFELAIAAPWIALGALELASIAGVLALERRLPADALRPVEDVRRDTTA</sequence>
<dbReference type="Pfam" id="PF07690">
    <property type="entry name" value="MFS_1"/>
    <property type="match status" value="1"/>
</dbReference>
<evidence type="ECO:0000256" key="8">
    <source>
        <dbReference type="SAM" id="Phobius"/>
    </source>
</evidence>
<dbReference type="PANTHER" id="PTHR23517:SF2">
    <property type="entry name" value="MULTIDRUG RESISTANCE PROTEIN MDTH"/>
    <property type="match status" value="1"/>
</dbReference>
<gene>
    <name evidence="9" type="ORF">GCM10009559_45790</name>
</gene>
<evidence type="ECO:0000256" key="6">
    <source>
        <dbReference type="ARBA" id="ARBA00023136"/>
    </source>
</evidence>
<evidence type="ECO:0000313" key="10">
    <source>
        <dbReference type="Proteomes" id="UP001499967"/>
    </source>
</evidence>
<feature type="transmembrane region" description="Helical" evidence="8">
    <location>
        <begin position="85"/>
        <end position="108"/>
    </location>
</feature>
<feature type="transmembrane region" description="Helical" evidence="8">
    <location>
        <begin position="230"/>
        <end position="251"/>
    </location>
</feature>
<evidence type="ECO:0000256" key="3">
    <source>
        <dbReference type="ARBA" id="ARBA00022475"/>
    </source>
</evidence>
<feature type="region of interest" description="Disordered" evidence="7">
    <location>
        <begin position="1"/>
        <end position="20"/>
    </location>
</feature>
<evidence type="ECO:0000256" key="1">
    <source>
        <dbReference type="ARBA" id="ARBA00004651"/>
    </source>
</evidence>
<keyword evidence="6 8" id="KW-0472">Membrane</keyword>
<evidence type="ECO:0000256" key="4">
    <source>
        <dbReference type="ARBA" id="ARBA00022692"/>
    </source>
</evidence>
<feature type="transmembrane region" description="Helical" evidence="8">
    <location>
        <begin position="297"/>
        <end position="315"/>
    </location>
</feature>